<accession>A0A9W5AZV6</accession>
<feature type="compositionally biased region" description="Polar residues" evidence="1">
    <location>
        <begin position="140"/>
        <end position="150"/>
    </location>
</feature>
<organism evidence="2 3">
    <name type="scientific">Agrobacterium genomosp. 2 str. CFBP 5494</name>
    <dbReference type="NCBI Taxonomy" id="1183436"/>
    <lineage>
        <taxon>Bacteria</taxon>
        <taxon>Pseudomonadati</taxon>
        <taxon>Pseudomonadota</taxon>
        <taxon>Alphaproteobacteria</taxon>
        <taxon>Hyphomicrobiales</taxon>
        <taxon>Rhizobiaceae</taxon>
        <taxon>Rhizobium/Agrobacterium group</taxon>
        <taxon>Agrobacterium</taxon>
        <taxon>Agrobacterium tumefaciens complex</taxon>
    </lineage>
</organism>
<dbReference type="AlphaFoldDB" id="A0A9W5AZV6"/>
<dbReference type="EMBL" id="FBVY01000006">
    <property type="protein sequence ID" value="CUW88479.1"/>
    <property type="molecule type" value="Genomic_DNA"/>
</dbReference>
<feature type="compositionally biased region" description="Polar residues" evidence="1">
    <location>
        <begin position="159"/>
        <end position="172"/>
    </location>
</feature>
<keyword evidence="3" id="KW-1185">Reference proteome</keyword>
<evidence type="ECO:0000313" key="3">
    <source>
        <dbReference type="Proteomes" id="UP000191933"/>
    </source>
</evidence>
<protein>
    <submittedName>
        <fullName evidence="2">Uncharacterized protein</fullName>
    </submittedName>
</protein>
<reference evidence="2 3" key="1">
    <citation type="submission" date="2016-01" db="EMBL/GenBank/DDBJ databases">
        <authorList>
            <person name="Regsiter A."/>
            <person name="william w."/>
        </authorList>
    </citation>
    <scope>NUCLEOTIDE SEQUENCE [LARGE SCALE GENOMIC DNA]</scope>
    <source>
        <strain evidence="2 3">CFBP 5494</strain>
    </source>
</reference>
<feature type="region of interest" description="Disordered" evidence="1">
    <location>
        <begin position="136"/>
        <end position="172"/>
    </location>
</feature>
<gene>
    <name evidence="2" type="ORF">AGR2A_Cc140073</name>
</gene>
<evidence type="ECO:0000256" key="1">
    <source>
        <dbReference type="SAM" id="MobiDB-lite"/>
    </source>
</evidence>
<comment type="caution">
    <text evidence="2">The sequence shown here is derived from an EMBL/GenBank/DDBJ whole genome shotgun (WGS) entry which is preliminary data.</text>
</comment>
<name>A0A9W5AZV6_9HYPH</name>
<sequence>MGETKTAGPDWNAVIDRMNAETEKLDANVRQWQRDDAKTLNRLMGAVGDLRRAERGFGRHDPHPNEPLSLEQAACLPVLGGELFHNASLSVPGPNVSAKTLRTAVNAGLLGTTNTSSKNKTTLAQIEEWLEACRSKNTTDRTSSNVTPATTRPAASLTVVPSSSPTGKPVTTQDAVSAILKRLK</sequence>
<dbReference type="Proteomes" id="UP000191933">
    <property type="component" value="Unassembled WGS sequence"/>
</dbReference>
<proteinExistence type="predicted"/>
<evidence type="ECO:0000313" key="2">
    <source>
        <dbReference type="EMBL" id="CUW88479.1"/>
    </source>
</evidence>